<evidence type="ECO:0000313" key="3">
    <source>
        <dbReference type="Proteomes" id="UP000218231"/>
    </source>
</evidence>
<dbReference type="AlphaFoldDB" id="A0A2A2K9B5"/>
<evidence type="ECO:0000256" key="1">
    <source>
        <dbReference type="SAM" id="MobiDB-lite"/>
    </source>
</evidence>
<feature type="compositionally biased region" description="Basic and acidic residues" evidence="1">
    <location>
        <begin position="60"/>
        <end position="113"/>
    </location>
</feature>
<gene>
    <name evidence="2" type="ORF">WR25_16392</name>
</gene>
<comment type="caution">
    <text evidence="2">The sequence shown here is derived from an EMBL/GenBank/DDBJ whole genome shotgun (WGS) entry which is preliminary data.</text>
</comment>
<accession>A0A2A2K9B5</accession>
<sequence length="1146" mass="123164">MTAIGSSCVFSCSPWRDSTLFTIAQERFYGVSLDQARAHIGQTPPDRGGIAAGLRIAAHAGHEAREQRVDPDRHAQRPRAGHDRRQRRQRQDRQFEGDRLDPPLHLRGDDLRHVGSCGIGGDRDHHERHAVVGRDGGERDGGDAREGLDDHPVLHAGAMHGIDDLAVDHVLHVEVEDDAALRQSEQFVERRDLLVGERGCRAAFVLPQQQSLQLREAEVGDLAGAVRRPVDGVVVHDDEIAVTAAPNVGFHHVGAQCDALAQRRERVFRRGPKPVQRRGFVTAAMGDHDQAAVGIGETVQRVARGRLDGGTGKTRGGDGEKRAIHGGLSWEAAAVSGSPCAADDQAHVAAEQRPAEDRGRHTLAEAVACGIAFGEAVRIGDVVADDLHLPRAVRHDPAEPERTICGQRGGIEEVGVAATDVIVAAVEADVGRADGEVGGRAHVQEQLGLADDLLAVGAAAIEARIAAEIEVARVLDGHRPGEREGAGQAQAAIGLHALRFGGADEGRRHVGAAGCRVEARKAGVERIELGVEAGDVERHLELRRAQVHADMVGEVVIGADGPVACLLLQAQRADATGEAARVVVGERRGIAEIAQPVGNVPGVGAVERDQLAIDVARVQRYRIVERAVVGDIALHRAVRGIGGEIERLRLRCHLHQIVLIGGEHLLAPQRAIGADAHVMRADAGVELARDRQVALRRIEIGLDRAILRLHHQPRIRRRVIGAKAVGARKAVAHPCDIRPEGSGRRSKIAIGEAGRIDGVRRRIEGVEMHGAQRHPAFGGDVPGAIVTFVIRRKVAEADVAAVGEVAALVLDRAGRVAIADIHVAERRRVQRAVEIIEVFVQADRRIARVVGRDRQIEQVVIVGILRRQLDEPVRQIMFDVGADLAALVAGETGVAIAVVIAQEAADRIIGVTTQRTRLIGVEPVIARVADRRLHLATRGIGAGHLDHVGDRRRGAGVDRRRAAAHDLDPVGHQVEPVHAVALVEEPAVQFLEQRQAVLLIIEEAAIGRDAAHPGDVLYFAAGRLDMDAGQRADQVGRALGRQLLDIGLRQRVDGVGDVESALLARGAGDDDVGRLIVLRGCGRSRSRSRGRRRGGCSGGLRTGDLRQERHTAQRGAHQQSGLHHGPPKVWMRGPWRRSMTVLFAYM</sequence>
<dbReference type="EMBL" id="LIAE01009274">
    <property type="protein sequence ID" value="PAV70531.1"/>
    <property type="molecule type" value="Genomic_DNA"/>
</dbReference>
<keyword evidence="3" id="KW-1185">Reference proteome</keyword>
<feature type="region of interest" description="Disordered" evidence="1">
    <location>
        <begin position="60"/>
        <end position="148"/>
    </location>
</feature>
<evidence type="ECO:0000313" key="2">
    <source>
        <dbReference type="EMBL" id="PAV70531.1"/>
    </source>
</evidence>
<organism evidence="2 3">
    <name type="scientific">Diploscapter pachys</name>
    <dbReference type="NCBI Taxonomy" id="2018661"/>
    <lineage>
        <taxon>Eukaryota</taxon>
        <taxon>Metazoa</taxon>
        <taxon>Ecdysozoa</taxon>
        <taxon>Nematoda</taxon>
        <taxon>Chromadorea</taxon>
        <taxon>Rhabditida</taxon>
        <taxon>Rhabditina</taxon>
        <taxon>Rhabditomorpha</taxon>
        <taxon>Rhabditoidea</taxon>
        <taxon>Rhabditidae</taxon>
        <taxon>Diploscapter</taxon>
    </lineage>
</organism>
<protein>
    <submittedName>
        <fullName evidence="2">Uncharacterized protein</fullName>
    </submittedName>
</protein>
<feature type="compositionally biased region" description="Basic and acidic residues" evidence="1">
    <location>
        <begin position="121"/>
        <end position="148"/>
    </location>
</feature>
<proteinExistence type="predicted"/>
<reference evidence="2 3" key="1">
    <citation type="journal article" date="2017" name="Curr. Biol.">
        <title>Genome architecture and evolution of a unichromosomal asexual nematode.</title>
        <authorList>
            <person name="Fradin H."/>
            <person name="Zegar C."/>
            <person name="Gutwein M."/>
            <person name="Lucas J."/>
            <person name="Kovtun M."/>
            <person name="Corcoran D."/>
            <person name="Baugh L.R."/>
            <person name="Kiontke K."/>
            <person name="Gunsalus K."/>
            <person name="Fitch D.H."/>
            <person name="Piano F."/>
        </authorList>
    </citation>
    <scope>NUCLEOTIDE SEQUENCE [LARGE SCALE GENOMIC DNA]</scope>
    <source>
        <strain evidence="2">PF1309</strain>
    </source>
</reference>
<name>A0A2A2K9B5_9BILA</name>
<dbReference type="OrthoDB" id="10684477at2759"/>
<dbReference type="Proteomes" id="UP000218231">
    <property type="component" value="Unassembled WGS sequence"/>
</dbReference>
<feature type="region of interest" description="Disordered" evidence="1">
    <location>
        <begin position="1085"/>
        <end position="1129"/>
    </location>
</feature>
<feature type="compositionally biased region" description="Basic residues" evidence="1">
    <location>
        <begin position="1085"/>
        <end position="1094"/>
    </location>
</feature>